<evidence type="ECO:0000256" key="6">
    <source>
        <dbReference type="ARBA" id="ARBA00023239"/>
    </source>
</evidence>
<keyword evidence="5 9" id="KW-0862">Zinc</keyword>
<name>Q23AV1_TETTS</name>
<evidence type="ECO:0000256" key="5">
    <source>
        <dbReference type="ARBA" id="ARBA00022833"/>
    </source>
</evidence>
<proteinExistence type="inferred from homology"/>
<evidence type="ECO:0000256" key="3">
    <source>
        <dbReference type="ARBA" id="ARBA00014628"/>
    </source>
</evidence>
<feature type="binding site" evidence="9">
    <location>
        <position position="59"/>
    </location>
    <ligand>
        <name>Zn(2+)</name>
        <dbReference type="ChEBI" id="CHEBI:29105"/>
    </ligand>
</feature>
<dbReference type="AlphaFoldDB" id="Q23AV1"/>
<evidence type="ECO:0000256" key="1">
    <source>
        <dbReference type="ARBA" id="ARBA00006217"/>
    </source>
</evidence>
<organism evidence="11 12">
    <name type="scientific">Tetrahymena thermophila (strain SB210)</name>
    <dbReference type="NCBI Taxonomy" id="312017"/>
    <lineage>
        <taxon>Eukaryota</taxon>
        <taxon>Sar</taxon>
        <taxon>Alveolata</taxon>
        <taxon>Ciliophora</taxon>
        <taxon>Intramacronucleata</taxon>
        <taxon>Oligohymenophorea</taxon>
        <taxon>Hymenostomatida</taxon>
        <taxon>Tetrahymenina</taxon>
        <taxon>Tetrahymenidae</taxon>
        <taxon>Tetrahymena</taxon>
    </lineage>
</organism>
<dbReference type="SUPFAM" id="SSF53056">
    <property type="entry name" value="beta-carbonic anhydrase, cab"/>
    <property type="match status" value="1"/>
</dbReference>
<keyword evidence="6 10" id="KW-0456">Lyase</keyword>
<evidence type="ECO:0000313" key="12">
    <source>
        <dbReference type="Proteomes" id="UP000009168"/>
    </source>
</evidence>
<dbReference type="FunFam" id="3.40.1050.10:FF:000001">
    <property type="entry name" value="Carbonic anhydrase"/>
    <property type="match status" value="1"/>
</dbReference>
<feature type="binding site" evidence="9">
    <location>
        <position position="113"/>
    </location>
    <ligand>
        <name>Zn(2+)</name>
        <dbReference type="ChEBI" id="CHEBI:29105"/>
    </ligand>
</feature>
<dbReference type="RefSeq" id="XP_001013978.2">
    <property type="nucleotide sequence ID" value="XM_001013978.2"/>
</dbReference>
<comment type="similarity">
    <text evidence="1 10">Belongs to the beta-class carbonic anhydrase family.</text>
</comment>
<protein>
    <recommendedName>
        <fullName evidence="3 10">Carbonic anhydrase</fullName>
        <ecNumber evidence="2 10">4.2.1.1</ecNumber>
    </recommendedName>
    <alternativeName>
        <fullName evidence="7 10">Carbonate dehydratase</fullName>
    </alternativeName>
</protein>
<comment type="catalytic activity">
    <reaction evidence="8 10">
        <text>hydrogencarbonate + H(+) = CO2 + H2O</text>
        <dbReference type="Rhea" id="RHEA:10748"/>
        <dbReference type="ChEBI" id="CHEBI:15377"/>
        <dbReference type="ChEBI" id="CHEBI:15378"/>
        <dbReference type="ChEBI" id="CHEBI:16526"/>
        <dbReference type="ChEBI" id="CHEBI:17544"/>
        <dbReference type="EC" id="4.2.1.1"/>
    </reaction>
</comment>
<dbReference type="eggNOG" id="KOG1578">
    <property type="taxonomic scope" value="Eukaryota"/>
</dbReference>
<keyword evidence="4 9" id="KW-0479">Metal-binding</keyword>
<evidence type="ECO:0000256" key="2">
    <source>
        <dbReference type="ARBA" id="ARBA00012925"/>
    </source>
</evidence>
<feature type="binding site" evidence="9">
    <location>
        <position position="57"/>
    </location>
    <ligand>
        <name>Zn(2+)</name>
        <dbReference type="ChEBI" id="CHEBI:29105"/>
    </ligand>
</feature>
<reference evidence="12" key="1">
    <citation type="journal article" date="2006" name="PLoS Biol.">
        <title>Macronuclear genome sequence of the ciliate Tetrahymena thermophila, a model eukaryote.</title>
        <authorList>
            <person name="Eisen J.A."/>
            <person name="Coyne R.S."/>
            <person name="Wu M."/>
            <person name="Wu D."/>
            <person name="Thiagarajan M."/>
            <person name="Wortman J.R."/>
            <person name="Badger J.H."/>
            <person name="Ren Q."/>
            <person name="Amedeo P."/>
            <person name="Jones K.M."/>
            <person name="Tallon L.J."/>
            <person name="Delcher A.L."/>
            <person name="Salzberg S.L."/>
            <person name="Silva J.C."/>
            <person name="Haas B.J."/>
            <person name="Majoros W.H."/>
            <person name="Farzad M."/>
            <person name="Carlton J.M."/>
            <person name="Smith R.K. Jr."/>
            <person name="Garg J."/>
            <person name="Pearlman R.E."/>
            <person name="Karrer K.M."/>
            <person name="Sun L."/>
            <person name="Manning G."/>
            <person name="Elde N.C."/>
            <person name="Turkewitz A.P."/>
            <person name="Asai D.J."/>
            <person name="Wilkes D.E."/>
            <person name="Wang Y."/>
            <person name="Cai H."/>
            <person name="Collins K."/>
            <person name="Stewart B.A."/>
            <person name="Lee S.R."/>
            <person name="Wilamowska K."/>
            <person name="Weinberg Z."/>
            <person name="Ruzzo W.L."/>
            <person name="Wloga D."/>
            <person name="Gaertig J."/>
            <person name="Frankel J."/>
            <person name="Tsao C.-C."/>
            <person name="Gorovsky M.A."/>
            <person name="Keeling P.J."/>
            <person name="Waller R.F."/>
            <person name="Patron N.J."/>
            <person name="Cherry J.M."/>
            <person name="Stover N.A."/>
            <person name="Krieger C.J."/>
            <person name="del Toro C."/>
            <person name="Ryder H.F."/>
            <person name="Williamson S.C."/>
            <person name="Barbeau R.A."/>
            <person name="Hamilton E.P."/>
            <person name="Orias E."/>
        </authorList>
    </citation>
    <scope>NUCLEOTIDE SEQUENCE [LARGE SCALE GENOMIC DNA]</scope>
    <source>
        <strain evidence="12">SB210</strain>
    </source>
</reference>
<evidence type="ECO:0000313" key="11">
    <source>
        <dbReference type="EMBL" id="EAR93733.2"/>
    </source>
</evidence>
<dbReference type="InterPro" id="IPR001765">
    <property type="entry name" value="Carbonic_anhydrase"/>
</dbReference>
<dbReference type="SMART" id="SM00947">
    <property type="entry name" value="Pro_CA"/>
    <property type="match status" value="1"/>
</dbReference>
<dbReference type="InterPro" id="IPR036874">
    <property type="entry name" value="Carbonic_anhydrase_sf"/>
</dbReference>
<evidence type="ECO:0000256" key="9">
    <source>
        <dbReference type="PIRSR" id="PIRSR601765-1"/>
    </source>
</evidence>
<dbReference type="PANTHER" id="PTHR11002">
    <property type="entry name" value="CARBONIC ANHYDRASE"/>
    <property type="match status" value="1"/>
</dbReference>
<evidence type="ECO:0000256" key="10">
    <source>
        <dbReference type="RuleBase" id="RU003956"/>
    </source>
</evidence>
<dbReference type="Gene3D" id="3.40.1050.10">
    <property type="entry name" value="Carbonic anhydrase"/>
    <property type="match status" value="1"/>
</dbReference>
<comment type="function">
    <text evidence="10">Reversible hydration of carbon dioxide.</text>
</comment>
<dbReference type="Pfam" id="PF00484">
    <property type="entry name" value="Pro_CA"/>
    <property type="match status" value="1"/>
</dbReference>
<sequence length="246" mass="28578">MKKLLGFYRFSTQKTNRDIQQLLNNNRAWSDQVLKMNPDFFPGLAQQQTPKFLWIGCVDSRVSPERLTGMLPGQLFVQRNVGNQVIHTDLNCLSVVQYAVEVLKVRHIIVCGHYNCSSVKIAITNQQVGLINNWILHIRDYYLKHQKYIDQFEGNIKWDKLVEINIVEQVLNLGLSTIVQNAWQKGQLVYIHGWVYGVQDGLVRDLNISSCSLQQLKANYDKYLDQIKQQAKECKEDQIIKQNEQN</sequence>
<dbReference type="NCBIfam" id="NF007756">
    <property type="entry name" value="PRK10437.1"/>
    <property type="match status" value="1"/>
</dbReference>
<dbReference type="HOGENOM" id="CLU_053879_3_1_1"/>
<dbReference type="GeneID" id="7823082"/>
<evidence type="ECO:0000256" key="4">
    <source>
        <dbReference type="ARBA" id="ARBA00022723"/>
    </source>
</evidence>
<dbReference type="PANTHER" id="PTHR11002:SF76">
    <property type="entry name" value="CARBONIC ANHYDRASE"/>
    <property type="match status" value="1"/>
</dbReference>
<evidence type="ECO:0000256" key="7">
    <source>
        <dbReference type="ARBA" id="ARBA00031969"/>
    </source>
</evidence>
<dbReference type="GO" id="GO:0004089">
    <property type="term" value="F:carbonate dehydratase activity"/>
    <property type="evidence" value="ECO:0007669"/>
    <property type="project" value="UniProtKB-UniRule"/>
</dbReference>
<dbReference type="InParanoid" id="Q23AV1"/>
<dbReference type="KEGG" id="tet:TTHERM_00654260"/>
<dbReference type="GO" id="GO:0015976">
    <property type="term" value="P:carbon utilization"/>
    <property type="evidence" value="ECO:0007669"/>
    <property type="project" value="TreeGrafter"/>
</dbReference>
<comment type="cofactor">
    <cofactor evidence="9">
        <name>Zn(2+)</name>
        <dbReference type="ChEBI" id="CHEBI:29105"/>
    </cofactor>
    <text evidence="9">Binds 1 zinc ion per subunit.</text>
</comment>
<dbReference type="GO" id="GO:0008270">
    <property type="term" value="F:zinc ion binding"/>
    <property type="evidence" value="ECO:0007669"/>
    <property type="project" value="UniProtKB-UniRule"/>
</dbReference>
<accession>Q23AV1</accession>
<dbReference type="EC" id="4.2.1.1" evidence="2 10"/>
<feature type="binding site" evidence="9">
    <location>
        <position position="116"/>
    </location>
    <ligand>
        <name>Zn(2+)</name>
        <dbReference type="ChEBI" id="CHEBI:29105"/>
    </ligand>
</feature>
<gene>
    <name evidence="11" type="ORF">TTHERM_00654260</name>
</gene>
<keyword evidence="12" id="KW-1185">Reference proteome</keyword>
<dbReference type="Proteomes" id="UP000009168">
    <property type="component" value="Unassembled WGS sequence"/>
</dbReference>
<dbReference type="STRING" id="312017.Q23AV1"/>
<evidence type="ECO:0000256" key="8">
    <source>
        <dbReference type="ARBA" id="ARBA00048348"/>
    </source>
</evidence>
<dbReference type="OrthoDB" id="10248475at2759"/>
<dbReference type="CDD" id="cd00883">
    <property type="entry name" value="beta_CA_cladeA"/>
    <property type="match status" value="1"/>
</dbReference>
<dbReference type="EMBL" id="GG662720">
    <property type="protein sequence ID" value="EAR93733.2"/>
    <property type="molecule type" value="Genomic_DNA"/>
</dbReference>